<name>A0A2Z6LZB0_TRISU</name>
<accession>A0A2Z6LZB0</accession>
<reference evidence="2" key="1">
    <citation type="journal article" date="2017" name="Front. Plant Sci.">
        <title>Climate Clever Clovers: New Paradigm to Reduce the Environmental Footprint of Ruminants by Breeding Low Methanogenic Forages Utilizing Haplotype Variation.</title>
        <authorList>
            <person name="Kaur P."/>
            <person name="Appels R."/>
            <person name="Bayer P.E."/>
            <person name="Keeble-Gagnere G."/>
            <person name="Wang J."/>
            <person name="Hirakawa H."/>
            <person name="Shirasawa K."/>
            <person name="Vercoe P."/>
            <person name="Stefanova K."/>
            <person name="Durmic Z."/>
            <person name="Nichols P."/>
            <person name="Revell C."/>
            <person name="Isobe S.N."/>
            <person name="Edwards D."/>
            <person name="Erskine W."/>
        </authorList>
    </citation>
    <scope>NUCLEOTIDE SEQUENCE [LARGE SCALE GENOMIC DNA]</scope>
    <source>
        <strain evidence="2">cv. Daliak</strain>
    </source>
</reference>
<dbReference type="EMBL" id="DF973259">
    <property type="protein sequence ID" value="GAU22963.1"/>
    <property type="molecule type" value="Genomic_DNA"/>
</dbReference>
<dbReference type="Proteomes" id="UP000242715">
    <property type="component" value="Unassembled WGS sequence"/>
</dbReference>
<proteinExistence type="predicted"/>
<keyword evidence="2" id="KW-1185">Reference proteome</keyword>
<sequence length="73" mass="8283">MRVMAALPLFRVLVSLEFCPVVLWCFRLGLGSNLAVVVEKECCSCGSVWVWRCWCVEVSFRCWGGGGLLVLWR</sequence>
<protein>
    <submittedName>
        <fullName evidence="1">Uncharacterized protein</fullName>
    </submittedName>
</protein>
<evidence type="ECO:0000313" key="2">
    <source>
        <dbReference type="Proteomes" id="UP000242715"/>
    </source>
</evidence>
<organism evidence="1 2">
    <name type="scientific">Trifolium subterraneum</name>
    <name type="common">Subterranean clover</name>
    <dbReference type="NCBI Taxonomy" id="3900"/>
    <lineage>
        <taxon>Eukaryota</taxon>
        <taxon>Viridiplantae</taxon>
        <taxon>Streptophyta</taxon>
        <taxon>Embryophyta</taxon>
        <taxon>Tracheophyta</taxon>
        <taxon>Spermatophyta</taxon>
        <taxon>Magnoliopsida</taxon>
        <taxon>eudicotyledons</taxon>
        <taxon>Gunneridae</taxon>
        <taxon>Pentapetalae</taxon>
        <taxon>rosids</taxon>
        <taxon>fabids</taxon>
        <taxon>Fabales</taxon>
        <taxon>Fabaceae</taxon>
        <taxon>Papilionoideae</taxon>
        <taxon>50 kb inversion clade</taxon>
        <taxon>NPAAA clade</taxon>
        <taxon>Hologalegina</taxon>
        <taxon>IRL clade</taxon>
        <taxon>Trifolieae</taxon>
        <taxon>Trifolium</taxon>
    </lineage>
</organism>
<evidence type="ECO:0000313" key="1">
    <source>
        <dbReference type="EMBL" id="GAU22963.1"/>
    </source>
</evidence>
<gene>
    <name evidence="1" type="ORF">TSUD_247070</name>
</gene>
<dbReference type="AlphaFoldDB" id="A0A2Z6LZB0"/>